<dbReference type="RefSeq" id="WP_397540387.1">
    <property type="nucleotide sequence ID" value="NZ_CP025186.1"/>
</dbReference>
<reference evidence="1" key="1">
    <citation type="submission" date="2017-12" db="EMBL/GenBank/DDBJ databases">
        <authorList>
            <person name="Martens C."/>
            <person name="Dahlstrom E."/>
            <person name="Barbian K."/>
            <person name="Sykora L."/>
            <person name="Ricklefs S."/>
            <person name="Bruno D."/>
            <person name="Anzick I."/>
            <person name="Myles I."/>
            <person name="Datta S.K."/>
        </authorList>
    </citation>
    <scope>NUCLEOTIDE SEQUENCE</scope>
    <source>
        <strain evidence="1">AD2</strain>
        <plasmid evidence="1">unnamed4</plasmid>
    </source>
</reference>
<evidence type="ECO:0000313" key="1">
    <source>
        <dbReference type="EMBL" id="AWV20149.1"/>
    </source>
</evidence>
<proteinExistence type="predicted"/>
<sequence>MGTLIPGTSALNTADSAIANMTYGIRLLMEALQNIPVDPSRDRVEIDTAFFLLDAIDRLHGEARQAIHDTWIEVGVWIGME</sequence>
<geneLocation type="plasmid" evidence="1">
    <name>unnamed4</name>
</geneLocation>
<name>A0A4Y1MRA4_9PROT</name>
<dbReference type="AlphaFoldDB" id="A0A4Y1MRA4"/>
<accession>A0A4Y1MRA4</accession>
<keyword evidence="1" id="KW-0614">Plasmid</keyword>
<organism evidence="1">
    <name type="scientific">Roseomonas mucosa</name>
    <dbReference type="NCBI Taxonomy" id="207340"/>
    <lineage>
        <taxon>Bacteria</taxon>
        <taxon>Pseudomonadati</taxon>
        <taxon>Pseudomonadota</taxon>
        <taxon>Alphaproteobacteria</taxon>
        <taxon>Acetobacterales</taxon>
        <taxon>Roseomonadaceae</taxon>
        <taxon>Roseomonas</taxon>
    </lineage>
</organism>
<gene>
    <name evidence="1" type="ORF">RADP37_04678a</name>
</gene>
<protein>
    <submittedName>
        <fullName evidence="1">Uncharacterized protein</fullName>
    </submittedName>
</protein>
<dbReference type="EMBL" id="CP025186">
    <property type="protein sequence ID" value="AWV20149.1"/>
    <property type="molecule type" value="Genomic_DNA"/>
</dbReference>